<dbReference type="EMBL" id="JARTFS010000018">
    <property type="protein sequence ID" value="MED4403693.1"/>
    <property type="molecule type" value="Genomic_DNA"/>
</dbReference>
<reference evidence="1 2" key="1">
    <citation type="submission" date="2023-03" db="EMBL/GenBank/DDBJ databases">
        <title>Bacillus Genome Sequencing.</title>
        <authorList>
            <person name="Dunlap C."/>
        </authorList>
    </citation>
    <scope>NUCLEOTIDE SEQUENCE [LARGE SCALE GENOMIC DNA]</scope>
    <source>
        <strain evidence="1 2">NRS-1717</strain>
    </source>
</reference>
<accession>A0ABU6P3U1</accession>
<organism evidence="1 2">
    <name type="scientific">Metabacillus fastidiosus</name>
    <dbReference type="NCBI Taxonomy" id="1458"/>
    <lineage>
        <taxon>Bacteria</taxon>
        <taxon>Bacillati</taxon>
        <taxon>Bacillota</taxon>
        <taxon>Bacilli</taxon>
        <taxon>Bacillales</taxon>
        <taxon>Bacillaceae</taxon>
        <taxon>Metabacillus</taxon>
    </lineage>
</organism>
<dbReference type="RefSeq" id="WP_066225717.1">
    <property type="nucleotide sequence ID" value="NZ_JARTFQ010000006.1"/>
</dbReference>
<gene>
    <name evidence="1" type="ORF">P9271_20495</name>
</gene>
<evidence type="ECO:0000313" key="2">
    <source>
        <dbReference type="Proteomes" id="UP001342826"/>
    </source>
</evidence>
<dbReference type="InterPro" id="IPR037208">
    <property type="entry name" value="Spo0E-like_sf"/>
</dbReference>
<dbReference type="Pfam" id="PF09388">
    <property type="entry name" value="SpoOE-like"/>
    <property type="match status" value="1"/>
</dbReference>
<dbReference type="SUPFAM" id="SSF140500">
    <property type="entry name" value="BAS1536-like"/>
    <property type="match status" value="1"/>
</dbReference>
<protein>
    <submittedName>
        <fullName evidence="1">Aspartyl-phosphate phosphatase Spo0E family protein</fullName>
    </submittedName>
</protein>
<name>A0ABU6P3U1_9BACI</name>
<keyword evidence="2" id="KW-1185">Reference proteome</keyword>
<proteinExistence type="predicted"/>
<sequence length="84" mass="9672">MKQELLRAELLMSINNKREEMIKTAEKESFTSEAVLKVSQDLDELLNIYQRLSIQENESNHPIQDFYIANKKSLTPRDACSANG</sequence>
<comment type="caution">
    <text evidence="1">The sequence shown here is derived from an EMBL/GenBank/DDBJ whole genome shotgun (WGS) entry which is preliminary data.</text>
</comment>
<dbReference type="Proteomes" id="UP001342826">
    <property type="component" value="Unassembled WGS sequence"/>
</dbReference>
<dbReference type="Gene3D" id="4.10.280.10">
    <property type="entry name" value="Helix-loop-helix DNA-binding domain"/>
    <property type="match status" value="1"/>
</dbReference>
<evidence type="ECO:0000313" key="1">
    <source>
        <dbReference type="EMBL" id="MED4403693.1"/>
    </source>
</evidence>
<dbReference type="InterPro" id="IPR018540">
    <property type="entry name" value="Spo0E-like"/>
</dbReference>
<dbReference type="InterPro" id="IPR036638">
    <property type="entry name" value="HLH_DNA-bd_sf"/>
</dbReference>
<dbReference type="GeneID" id="301139795"/>